<dbReference type="AlphaFoldDB" id="A0A6I4VU62"/>
<evidence type="ECO:0000259" key="2">
    <source>
        <dbReference type="Pfam" id="PF00487"/>
    </source>
</evidence>
<dbReference type="Pfam" id="PF00487">
    <property type="entry name" value="FA_desaturase"/>
    <property type="match status" value="1"/>
</dbReference>
<dbReference type="EMBL" id="WUUL01000004">
    <property type="protein sequence ID" value="MXQ53705.1"/>
    <property type="molecule type" value="Genomic_DNA"/>
</dbReference>
<sequence>MSESKNKNNWRQMIAPYEQSNTKRSIWQLINTFVPLVLLWYATYWSLSISYWLTLPLAIVTAGVLVRIFIIFHDCCHGSFFSNKQANRIVGTITGILTFCPYDQWKYSHSRHHATSGNLDKHGVGDIWTLTVEEYLELPKLKRIAYRLYRNPIVMFGLGPSFIFLVNYRFNRKGAKQREKNNTYLTNIAIVGLIAFFCWLIGWKAFLLVQGPIFLISGLAGVWLFYVQHQFEGAYFEKDENWNHVDAALQGSSFYKLPRILQWFTGNIGFHHIHHLSSRVPNYYLDKAHKENELFQDVAPVTFFSSFKSLRFRIWDENRKKLMGFSYIKKFLQANKLKG</sequence>
<feature type="transmembrane region" description="Helical" evidence="1">
    <location>
        <begin position="182"/>
        <end position="202"/>
    </location>
</feature>
<keyword evidence="1" id="KW-0472">Membrane</keyword>
<feature type="transmembrane region" description="Helical" evidence="1">
    <location>
        <begin position="51"/>
        <end position="72"/>
    </location>
</feature>
<dbReference type="PANTHER" id="PTHR19353:SF73">
    <property type="entry name" value="FATTY ACID DESATURASE"/>
    <property type="match status" value="1"/>
</dbReference>
<evidence type="ECO:0000313" key="4">
    <source>
        <dbReference type="Proteomes" id="UP000430692"/>
    </source>
</evidence>
<dbReference type="Proteomes" id="UP000430692">
    <property type="component" value="Unassembled WGS sequence"/>
</dbReference>
<keyword evidence="1" id="KW-1133">Transmembrane helix</keyword>
<evidence type="ECO:0000313" key="3">
    <source>
        <dbReference type="EMBL" id="MXQ53705.1"/>
    </source>
</evidence>
<organism evidence="3 4">
    <name type="scientific">Shimazuella alba</name>
    <dbReference type="NCBI Taxonomy" id="2690964"/>
    <lineage>
        <taxon>Bacteria</taxon>
        <taxon>Bacillati</taxon>
        <taxon>Bacillota</taxon>
        <taxon>Bacilli</taxon>
        <taxon>Bacillales</taxon>
        <taxon>Thermoactinomycetaceae</taxon>
        <taxon>Shimazuella</taxon>
    </lineage>
</organism>
<reference evidence="3 4" key="1">
    <citation type="submission" date="2019-12" db="EMBL/GenBank/DDBJ databases">
        <title>Whole-genome analyses of novel actinobacteria.</title>
        <authorList>
            <person name="Sahin N."/>
            <person name="Saygin H."/>
        </authorList>
    </citation>
    <scope>NUCLEOTIDE SEQUENCE [LARGE SCALE GENOMIC DNA]</scope>
    <source>
        <strain evidence="3 4">KC615</strain>
    </source>
</reference>
<keyword evidence="1" id="KW-0812">Transmembrane</keyword>
<feature type="transmembrane region" description="Helical" evidence="1">
    <location>
        <begin position="26"/>
        <end position="44"/>
    </location>
</feature>
<protein>
    <submittedName>
        <fullName evidence="3">Fatty acid desaturase</fullName>
    </submittedName>
</protein>
<dbReference type="InterPro" id="IPR005804">
    <property type="entry name" value="FA_desaturase_dom"/>
</dbReference>
<dbReference type="CDD" id="cd03507">
    <property type="entry name" value="Delta12-FADS-like"/>
    <property type="match status" value="1"/>
</dbReference>
<gene>
    <name evidence="3" type="ORF">GSM42_08185</name>
</gene>
<dbReference type="GO" id="GO:0016020">
    <property type="term" value="C:membrane"/>
    <property type="evidence" value="ECO:0007669"/>
    <property type="project" value="TreeGrafter"/>
</dbReference>
<dbReference type="RefSeq" id="WP_160801058.1">
    <property type="nucleotide sequence ID" value="NZ_WUUL01000004.1"/>
</dbReference>
<accession>A0A6I4VU62</accession>
<feature type="domain" description="Fatty acid desaturase" evidence="2">
    <location>
        <begin position="52"/>
        <end position="292"/>
    </location>
</feature>
<dbReference type="GO" id="GO:0006629">
    <property type="term" value="P:lipid metabolic process"/>
    <property type="evidence" value="ECO:0007669"/>
    <property type="project" value="InterPro"/>
</dbReference>
<dbReference type="PANTHER" id="PTHR19353">
    <property type="entry name" value="FATTY ACID DESATURASE 2"/>
    <property type="match status" value="1"/>
</dbReference>
<feature type="transmembrane region" description="Helical" evidence="1">
    <location>
        <begin position="153"/>
        <end position="170"/>
    </location>
</feature>
<comment type="caution">
    <text evidence="3">The sequence shown here is derived from an EMBL/GenBank/DDBJ whole genome shotgun (WGS) entry which is preliminary data.</text>
</comment>
<evidence type="ECO:0000256" key="1">
    <source>
        <dbReference type="SAM" id="Phobius"/>
    </source>
</evidence>
<keyword evidence="4" id="KW-1185">Reference proteome</keyword>
<proteinExistence type="predicted"/>
<dbReference type="GO" id="GO:0016717">
    <property type="term" value="F:oxidoreductase activity, acting on paired donors, with oxidation of a pair of donors resulting in the reduction of molecular oxygen to two molecules of water"/>
    <property type="evidence" value="ECO:0007669"/>
    <property type="project" value="TreeGrafter"/>
</dbReference>
<feature type="transmembrane region" description="Helical" evidence="1">
    <location>
        <begin position="208"/>
        <end position="227"/>
    </location>
</feature>
<dbReference type="InterPro" id="IPR012171">
    <property type="entry name" value="Fatty_acid_desaturase"/>
</dbReference>
<name>A0A6I4VU62_9BACL</name>